<keyword evidence="1" id="KW-1133">Transmembrane helix</keyword>
<evidence type="ECO:0000313" key="2">
    <source>
        <dbReference type="EMBL" id="OGY87516.1"/>
    </source>
</evidence>
<organism evidence="2 3">
    <name type="scientific">Candidatus Kerfeldbacteria bacterium RIFOXYB2_FULL_38_14</name>
    <dbReference type="NCBI Taxonomy" id="1798547"/>
    <lineage>
        <taxon>Bacteria</taxon>
        <taxon>Candidatus Kerfeldiibacteriota</taxon>
    </lineage>
</organism>
<dbReference type="EMBL" id="MHKI01000008">
    <property type="protein sequence ID" value="OGY87516.1"/>
    <property type="molecule type" value="Genomic_DNA"/>
</dbReference>
<gene>
    <name evidence="2" type="ORF">A2319_04105</name>
</gene>
<keyword evidence="1" id="KW-0472">Membrane</keyword>
<dbReference type="Proteomes" id="UP000176420">
    <property type="component" value="Unassembled WGS sequence"/>
</dbReference>
<feature type="transmembrane region" description="Helical" evidence="1">
    <location>
        <begin position="56"/>
        <end position="76"/>
    </location>
</feature>
<protein>
    <submittedName>
        <fullName evidence="2">Uncharacterized protein</fullName>
    </submittedName>
</protein>
<comment type="caution">
    <text evidence="2">The sequence shown here is derived from an EMBL/GenBank/DDBJ whole genome shotgun (WGS) entry which is preliminary data.</text>
</comment>
<feature type="transmembrane region" description="Helical" evidence="1">
    <location>
        <begin position="82"/>
        <end position="100"/>
    </location>
</feature>
<dbReference type="AlphaFoldDB" id="A0A1G2BFP0"/>
<keyword evidence="1" id="KW-0812">Transmembrane</keyword>
<accession>A0A1G2BFP0</accession>
<sequence>MRSLLLSLALGVIAGIIDITPMIIQKLDKYATASAFVQWVILGFIITHINIPGVDGWLKGTIVAVLMSLPIIILVLKADRKSVPIILLISAILGGVVGFLSTKI</sequence>
<name>A0A1G2BFP0_9BACT</name>
<evidence type="ECO:0000313" key="3">
    <source>
        <dbReference type="Proteomes" id="UP000176420"/>
    </source>
</evidence>
<proteinExistence type="predicted"/>
<reference evidence="2 3" key="1">
    <citation type="journal article" date="2016" name="Nat. Commun.">
        <title>Thousands of microbial genomes shed light on interconnected biogeochemical processes in an aquifer system.</title>
        <authorList>
            <person name="Anantharaman K."/>
            <person name="Brown C.T."/>
            <person name="Hug L.A."/>
            <person name="Sharon I."/>
            <person name="Castelle C.J."/>
            <person name="Probst A.J."/>
            <person name="Thomas B.C."/>
            <person name="Singh A."/>
            <person name="Wilkins M.J."/>
            <person name="Karaoz U."/>
            <person name="Brodie E.L."/>
            <person name="Williams K.H."/>
            <person name="Hubbard S.S."/>
            <person name="Banfield J.F."/>
        </authorList>
    </citation>
    <scope>NUCLEOTIDE SEQUENCE [LARGE SCALE GENOMIC DNA]</scope>
</reference>
<evidence type="ECO:0000256" key="1">
    <source>
        <dbReference type="SAM" id="Phobius"/>
    </source>
</evidence>
<feature type="transmembrane region" description="Helical" evidence="1">
    <location>
        <begin position="30"/>
        <end position="49"/>
    </location>
</feature>